<dbReference type="GO" id="GO:0046677">
    <property type="term" value="P:response to antibiotic"/>
    <property type="evidence" value="ECO:0007669"/>
    <property type="project" value="InterPro"/>
</dbReference>
<dbReference type="SUPFAM" id="SSF56601">
    <property type="entry name" value="beta-lactamase/transpeptidase-like"/>
    <property type="match status" value="1"/>
</dbReference>
<dbReference type="InterPro" id="IPR000871">
    <property type="entry name" value="Beta-lactam_class-A"/>
</dbReference>
<feature type="signal peptide" evidence="1">
    <location>
        <begin position="1"/>
        <end position="31"/>
    </location>
</feature>
<sequence>MRLVHLIQKIIVSTVGVTALVSGGIAVTAHAQATPQQVTAQQRTVKNQLQTYINRVTKDGTASVAFYNLGAYSNTPAGRAQSRAFYAPGKLAVYSKNAHKAYTSASTYKLFVAANIYSRIHYQNLSRSITKTTGFQEMILHSRNEFAEHYLQTHGYDRVNTFNAHQNWYSHVFATGRAARTTAATLVSVVRKLDQQQYPFNDATSRNQLLSLMRRQVYRSGIPKGAAAANKGSKVADKVGWLYSFNNDAGIVTLPNGQRYVLVVMTHGHGQSGFSGFPRIATITKNVQKIVYGASTSQKVAALYQ</sequence>
<evidence type="ECO:0000313" key="3">
    <source>
        <dbReference type="EMBL" id="KRN18213.1"/>
    </source>
</evidence>
<comment type="caution">
    <text evidence="3">The sequence shown here is derived from an EMBL/GenBank/DDBJ whole genome shotgun (WGS) entry which is preliminary data.</text>
</comment>
<keyword evidence="4" id="KW-1185">Reference proteome</keyword>
<evidence type="ECO:0000313" key="4">
    <source>
        <dbReference type="Proteomes" id="UP000051442"/>
    </source>
</evidence>
<gene>
    <name evidence="3" type="ORF">FD14_GL002077</name>
</gene>
<dbReference type="PATRIC" id="fig|1423804.4.peg.2258"/>
<feature type="domain" description="Beta-lactamase class A catalytic" evidence="2">
    <location>
        <begin position="150"/>
        <end position="266"/>
    </location>
</feature>
<dbReference type="PANTHER" id="PTHR35333:SF3">
    <property type="entry name" value="BETA-LACTAMASE-TYPE TRANSPEPTIDASE FOLD CONTAINING PROTEIN"/>
    <property type="match status" value="1"/>
</dbReference>
<dbReference type="GO" id="GO:0008800">
    <property type="term" value="F:beta-lactamase activity"/>
    <property type="evidence" value="ECO:0007669"/>
    <property type="project" value="InterPro"/>
</dbReference>
<dbReference type="Gene3D" id="3.40.710.10">
    <property type="entry name" value="DD-peptidase/beta-lactamase superfamily"/>
    <property type="match status" value="1"/>
</dbReference>
<dbReference type="OrthoDB" id="2323322at2"/>
<dbReference type="EMBL" id="AYZM01000158">
    <property type="protein sequence ID" value="KRN18213.1"/>
    <property type="molecule type" value="Genomic_DNA"/>
</dbReference>
<dbReference type="Proteomes" id="UP000051442">
    <property type="component" value="Unassembled WGS sequence"/>
</dbReference>
<dbReference type="InterPro" id="IPR012338">
    <property type="entry name" value="Beta-lactam/transpept-like"/>
</dbReference>
<dbReference type="Pfam" id="PF13354">
    <property type="entry name" value="Beta-lactamase2"/>
    <property type="match status" value="1"/>
</dbReference>
<name>A0A0R2EWH9_9LACO</name>
<reference evidence="3 4" key="1">
    <citation type="journal article" date="2015" name="Genome Announc.">
        <title>Expanding the biotechnology potential of lactobacilli through comparative genomics of 213 strains and associated genera.</title>
        <authorList>
            <person name="Sun Z."/>
            <person name="Harris H.M."/>
            <person name="McCann A."/>
            <person name="Guo C."/>
            <person name="Argimon S."/>
            <person name="Zhang W."/>
            <person name="Yang X."/>
            <person name="Jeffery I.B."/>
            <person name="Cooney J.C."/>
            <person name="Kagawa T.F."/>
            <person name="Liu W."/>
            <person name="Song Y."/>
            <person name="Salvetti E."/>
            <person name="Wrobel A."/>
            <person name="Rasinkangas P."/>
            <person name="Parkhill J."/>
            <person name="Rea M.C."/>
            <person name="O'Sullivan O."/>
            <person name="Ritari J."/>
            <person name="Douillard F.P."/>
            <person name="Paul Ross R."/>
            <person name="Yang R."/>
            <person name="Briner A.E."/>
            <person name="Felis G.E."/>
            <person name="de Vos W.M."/>
            <person name="Barrangou R."/>
            <person name="Klaenhammer T.R."/>
            <person name="Caufield P.W."/>
            <person name="Cui Y."/>
            <person name="Zhang H."/>
            <person name="O'Toole P.W."/>
        </authorList>
    </citation>
    <scope>NUCLEOTIDE SEQUENCE [LARGE SCALE GENOMIC DNA]</scope>
    <source>
        <strain evidence="3 4">DSM 23365</strain>
    </source>
</reference>
<evidence type="ECO:0000256" key="1">
    <source>
        <dbReference type="SAM" id="SignalP"/>
    </source>
</evidence>
<dbReference type="PANTHER" id="PTHR35333">
    <property type="entry name" value="BETA-LACTAMASE"/>
    <property type="match status" value="1"/>
</dbReference>
<evidence type="ECO:0000259" key="2">
    <source>
        <dbReference type="Pfam" id="PF13354"/>
    </source>
</evidence>
<dbReference type="RefSeq" id="WP_057152272.1">
    <property type="nucleotide sequence ID" value="NZ_AYZM01000158.1"/>
</dbReference>
<dbReference type="AlphaFoldDB" id="A0A0R2EWH9"/>
<dbReference type="STRING" id="1423804.FD14_GL002077"/>
<proteinExistence type="predicted"/>
<protein>
    <submittedName>
        <fullName evidence="3">Beta-lactamase class A</fullName>
    </submittedName>
</protein>
<keyword evidence="1" id="KW-0732">Signal</keyword>
<accession>A0A0R2EWH9</accession>
<dbReference type="GO" id="GO:0030655">
    <property type="term" value="P:beta-lactam antibiotic catabolic process"/>
    <property type="evidence" value="ECO:0007669"/>
    <property type="project" value="InterPro"/>
</dbReference>
<feature type="chain" id="PRO_5006416646" evidence="1">
    <location>
        <begin position="32"/>
        <end position="305"/>
    </location>
</feature>
<dbReference type="InterPro" id="IPR045155">
    <property type="entry name" value="Beta-lactam_cat"/>
</dbReference>
<organism evidence="3 4">
    <name type="scientific">Secundilactobacillus similis DSM 23365 = JCM 2765</name>
    <dbReference type="NCBI Taxonomy" id="1423804"/>
    <lineage>
        <taxon>Bacteria</taxon>
        <taxon>Bacillati</taxon>
        <taxon>Bacillota</taxon>
        <taxon>Bacilli</taxon>
        <taxon>Lactobacillales</taxon>
        <taxon>Lactobacillaceae</taxon>
        <taxon>Secundilactobacillus</taxon>
    </lineage>
</organism>